<dbReference type="EMBL" id="JAUNZN010000006">
    <property type="protein sequence ID" value="KAK4820055.1"/>
    <property type="molecule type" value="Genomic_DNA"/>
</dbReference>
<evidence type="ECO:0000256" key="1">
    <source>
        <dbReference type="SAM" id="MobiDB-lite"/>
    </source>
</evidence>
<name>A0AAN7RX92_MYCAM</name>
<accession>A0AAN7RX92</accession>
<gene>
    <name evidence="2" type="ORF">QYF61_017901</name>
</gene>
<organism evidence="2 3">
    <name type="scientific">Mycteria americana</name>
    <name type="common">Wood stork</name>
    <dbReference type="NCBI Taxonomy" id="33587"/>
    <lineage>
        <taxon>Eukaryota</taxon>
        <taxon>Metazoa</taxon>
        <taxon>Chordata</taxon>
        <taxon>Craniata</taxon>
        <taxon>Vertebrata</taxon>
        <taxon>Euteleostomi</taxon>
        <taxon>Archelosauria</taxon>
        <taxon>Archosauria</taxon>
        <taxon>Dinosauria</taxon>
        <taxon>Saurischia</taxon>
        <taxon>Theropoda</taxon>
        <taxon>Coelurosauria</taxon>
        <taxon>Aves</taxon>
        <taxon>Neognathae</taxon>
        <taxon>Neoaves</taxon>
        <taxon>Aequornithes</taxon>
        <taxon>Ciconiiformes</taxon>
        <taxon>Ciconiidae</taxon>
        <taxon>Mycteria</taxon>
    </lineage>
</organism>
<comment type="caution">
    <text evidence="2">The sequence shown here is derived from an EMBL/GenBank/DDBJ whole genome shotgun (WGS) entry which is preliminary data.</text>
</comment>
<sequence length="260" mass="29818">MKLALLKQIGTAQGSGFERTVVAKPYTRTTLHNRPETKQTFTRQHHDTRDKIKYFNSCKSTEPNSRACAVQREMQHPVPGEEQPYALIHAGANWLESSLAEKNPGPLVDIKLSKSQWAFEAKKVNGILGWFWRSVASRSRALLSTGETQRHGHTRESPERLRESGPFSLEKPQGDQINVYKYLKGGWTREGTRLYSVVPSDRTSGNGHKHKHRRFPLNIRKTFFTVRVTKPWHRLPRKVVESASLEIFKSHLDTVLSNRL</sequence>
<evidence type="ECO:0000313" key="2">
    <source>
        <dbReference type="EMBL" id="KAK4820055.1"/>
    </source>
</evidence>
<feature type="compositionally biased region" description="Basic and acidic residues" evidence="1">
    <location>
        <begin position="148"/>
        <end position="163"/>
    </location>
</feature>
<keyword evidence="3" id="KW-1185">Reference proteome</keyword>
<dbReference type="AlphaFoldDB" id="A0AAN7RX92"/>
<reference evidence="2 3" key="1">
    <citation type="journal article" date="2023" name="J. Hered.">
        <title>Chromosome-level genome of the wood stork (Mycteria americana) provides insight into avian chromosome evolution.</title>
        <authorList>
            <person name="Flamio R. Jr."/>
            <person name="Ramstad K.M."/>
        </authorList>
    </citation>
    <scope>NUCLEOTIDE SEQUENCE [LARGE SCALE GENOMIC DNA]</scope>
    <source>
        <strain evidence="2">JAX WOST 10</strain>
    </source>
</reference>
<evidence type="ECO:0000313" key="3">
    <source>
        <dbReference type="Proteomes" id="UP001333110"/>
    </source>
</evidence>
<feature type="region of interest" description="Disordered" evidence="1">
    <location>
        <begin position="143"/>
        <end position="167"/>
    </location>
</feature>
<proteinExistence type="predicted"/>
<protein>
    <submittedName>
        <fullName evidence="2">Uncharacterized protein</fullName>
    </submittedName>
</protein>
<dbReference type="Proteomes" id="UP001333110">
    <property type="component" value="Unassembled WGS sequence"/>
</dbReference>